<dbReference type="GeneID" id="45736662"/>
<dbReference type="Proteomes" id="UP000586252">
    <property type="component" value="Unassembled WGS sequence"/>
</dbReference>
<evidence type="ECO:0000313" key="2">
    <source>
        <dbReference type="EMBL" id="NNA77008.1"/>
    </source>
</evidence>
<feature type="region of interest" description="Disordered" evidence="1">
    <location>
        <begin position="33"/>
        <end position="61"/>
    </location>
</feature>
<dbReference type="EMBL" id="JAAQYI010000026">
    <property type="protein sequence ID" value="NNA83071.1"/>
    <property type="molecule type" value="Genomic_DNA"/>
</dbReference>
<sequence>MSGLLGLFVWKQKATTDAPDTYTAPRFSIQQNVAQNPSRKLRAQKSQVHGLADCDTKGKST</sequence>
<evidence type="ECO:0000256" key="1">
    <source>
        <dbReference type="SAM" id="MobiDB-lite"/>
    </source>
</evidence>
<accession>A0A7Y1M849</accession>
<evidence type="ECO:0000313" key="4">
    <source>
        <dbReference type="Proteomes" id="UP000535954"/>
    </source>
</evidence>
<evidence type="ECO:0000313" key="3">
    <source>
        <dbReference type="EMBL" id="NNA83071.1"/>
    </source>
</evidence>
<feature type="compositionally biased region" description="Basic and acidic residues" evidence="1">
    <location>
        <begin position="52"/>
        <end position="61"/>
    </location>
</feature>
<reference evidence="4 5" key="1">
    <citation type="journal article" date="2020" name="Front. Microbiol.">
        <title>Genetic Organization of the aprX-lipA2 Operon Affects the Proteolytic Potential of Pseudomonas Species in Milk.</title>
        <authorList>
            <person name="Maier C."/>
            <person name="Huptas C."/>
            <person name="von Neubeck M."/>
            <person name="Scherer S."/>
            <person name="Wenning M."/>
            <person name="Lucking G."/>
        </authorList>
    </citation>
    <scope>NUCLEOTIDE SEQUENCE [LARGE SCALE GENOMIC DNA]</scope>
    <source>
        <strain evidence="3 5">WS 5404</strain>
        <strain evidence="2 4">WS 5405</strain>
    </source>
</reference>
<gene>
    <name evidence="2" type="ORF">HBO13_30705</name>
    <name evidence="3" type="ORF">HBO30_30720</name>
</gene>
<dbReference type="RefSeq" id="WP_157255580.1">
    <property type="nucleotide sequence ID" value="NZ_JAAQYH010000029.1"/>
</dbReference>
<dbReference type="AlphaFoldDB" id="A0A7Y1M849"/>
<dbReference type="Proteomes" id="UP000535954">
    <property type="component" value="Unassembled WGS sequence"/>
</dbReference>
<name>A0A7Y1M849_9PSED</name>
<comment type="caution">
    <text evidence="2">The sequence shown here is derived from an EMBL/GenBank/DDBJ whole genome shotgun (WGS) entry which is preliminary data.</text>
</comment>
<proteinExistence type="predicted"/>
<organism evidence="2 4">
    <name type="scientific">Pseudomonas lactis</name>
    <dbReference type="NCBI Taxonomy" id="1615674"/>
    <lineage>
        <taxon>Bacteria</taxon>
        <taxon>Pseudomonadati</taxon>
        <taxon>Pseudomonadota</taxon>
        <taxon>Gammaproteobacteria</taxon>
        <taxon>Pseudomonadales</taxon>
        <taxon>Pseudomonadaceae</taxon>
        <taxon>Pseudomonas</taxon>
    </lineage>
</organism>
<dbReference type="EMBL" id="JAAQYH010000029">
    <property type="protein sequence ID" value="NNA77008.1"/>
    <property type="molecule type" value="Genomic_DNA"/>
</dbReference>
<evidence type="ECO:0000313" key="5">
    <source>
        <dbReference type="Proteomes" id="UP000586252"/>
    </source>
</evidence>
<protein>
    <submittedName>
        <fullName evidence="2">Uncharacterized protein</fullName>
    </submittedName>
</protein>